<proteinExistence type="predicted"/>
<evidence type="ECO:0000313" key="4">
    <source>
        <dbReference type="Proteomes" id="UP000199603"/>
    </source>
</evidence>
<dbReference type="RefSeq" id="WP_176764177.1">
    <property type="nucleotide sequence ID" value="NZ_FNAG01000007.1"/>
</dbReference>
<name>A0A1G6XSB4_9GAMM</name>
<feature type="transmembrane region" description="Helical" evidence="2">
    <location>
        <begin position="212"/>
        <end position="238"/>
    </location>
</feature>
<feature type="compositionally biased region" description="Low complexity" evidence="1">
    <location>
        <begin position="312"/>
        <end position="321"/>
    </location>
</feature>
<keyword evidence="4" id="KW-1185">Reference proteome</keyword>
<dbReference type="EMBL" id="FNAG01000007">
    <property type="protein sequence ID" value="SDD81094.1"/>
    <property type="molecule type" value="Genomic_DNA"/>
</dbReference>
<dbReference type="Proteomes" id="UP000199603">
    <property type="component" value="Unassembled WGS sequence"/>
</dbReference>
<feature type="transmembrane region" description="Helical" evidence="2">
    <location>
        <begin position="20"/>
        <end position="48"/>
    </location>
</feature>
<keyword evidence="2" id="KW-0472">Membrane</keyword>
<feature type="region of interest" description="Disordered" evidence="1">
    <location>
        <begin position="308"/>
        <end position="330"/>
    </location>
</feature>
<accession>A0A1G6XSB4</accession>
<evidence type="ECO:0000256" key="2">
    <source>
        <dbReference type="SAM" id="Phobius"/>
    </source>
</evidence>
<feature type="transmembrane region" description="Helical" evidence="2">
    <location>
        <begin position="244"/>
        <end position="264"/>
    </location>
</feature>
<protein>
    <submittedName>
        <fullName evidence="3">Uncharacterized protein</fullName>
    </submittedName>
</protein>
<keyword evidence="2" id="KW-1133">Transmembrane helix</keyword>
<keyword evidence="2" id="KW-0812">Transmembrane</keyword>
<evidence type="ECO:0000256" key="1">
    <source>
        <dbReference type="SAM" id="MobiDB-lite"/>
    </source>
</evidence>
<sequence>MMDFSLGQILGLLLRTLPFLLLRLAVYLGITLAYVIATGGGAGIGYLFGKVAADPGAGSAWGAFIGFGLISGVLYWAREYLLYLVKAGHIAVLAELLQGKEIPGGRGQLEHASAVVKERFVESSVLFGVDQLIKGILRVFNRAMLMIANFLPIPGLDGLVKFVNTVINTSLTYVDEVILAHAIRTGSTNAWASARDAVVLYAQNYKTMLKNAVWLTFVIWGLTLAIFLLVIGPVALIANFFPGLAGFWTFALAIVTAICLKAALVDPLAMAALMQVFFKVTEGQTPDPQWSAKLEGMSDKFKELKDKAGLTPPQTVPGAPAAAPPPPPAL</sequence>
<dbReference type="AlphaFoldDB" id="A0A1G6XSB4"/>
<evidence type="ECO:0000313" key="3">
    <source>
        <dbReference type="EMBL" id="SDD81094.1"/>
    </source>
</evidence>
<organism evidence="3 4">
    <name type="scientific">Aquimonas voraii</name>
    <dbReference type="NCBI Taxonomy" id="265719"/>
    <lineage>
        <taxon>Bacteria</taxon>
        <taxon>Pseudomonadati</taxon>
        <taxon>Pseudomonadota</taxon>
        <taxon>Gammaproteobacteria</taxon>
        <taxon>Lysobacterales</taxon>
        <taxon>Lysobacteraceae</taxon>
        <taxon>Aquimonas</taxon>
    </lineage>
</organism>
<gene>
    <name evidence="3" type="ORF">SAMN04488509_107138</name>
</gene>
<reference evidence="3 4" key="1">
    <citation type="submission" date="2016-10" db="EMBL/GenBank/DDBJ databases">
        <authorList>
            <person name="de Groot N.N."/>
        </authorList>
    </citation>
    <scope>NUCLEOTIDE SEQUENCE [LARGE SCALE GENOMIC DNA]</scope>
    <source>
        <strain evidence="3 4">DSM 16957</strain>
    </source>
</reference>
<feature type="transmembrane region" description="Helical" evidence="2">
    <location>
        <begin position="60"/>
        <end position="77"/>
    </location>
</feature>
<dbReference type="STRING" id="265719.SAMN04488509_107138"/>